<evidence type="ECO:0000259" key="3">
    <source>
        <dbReference type="PROSITE" id="PS50222"/>
    </source>
</evidence>
<gene>
    <name evidence="4" type="primary">Catsper1</name>
    <name evidence="4" type="ORF">SPIL2461_LOCUS280</name>
</gene>
<dbReference type="AlphaFoldDB" id="A0A812ISG0"/>
<dbReference type="CDD" id="cd00051">
    <property type="entry name" value="EFh"/>
    <property type="match status" value="1"/>
</dbReference>
<dbReference type="Gene3D" id="1.10.238.10">
    <property type="entry name" value="EF-hand"/>
    <property type="match status" value="1"/>
</dbReference>
<dbReference type="InterPro" id="IPR002048">
    <property type="entry name" value="EF_hand_dom"/>
</dbReference>
<dbReference type="EMBL" id="CAJNIZ010000114">
    <property type="protein sequence ID" value="CAE7153843.1"/>
    <property type="molecule type" value="Genomic_DNA"/>
</dbReference>
<accession>A0A812ISG0</accession>
<dbReference type="OrthoDB" id="191686at2759"/>
<keyword evidence="1" id="KW-0106">Calcium</keyword>
<evidence type="ECO:0000256" key="2">
    <source>
        <dbReference type="SAM" id="Phobius"/>
    </source>
</evidence>
<keyword evidence="2" id="KW-0812">Transmembrane</keyword>
<dbReference type="Proteomes" id="UP000649617">
    <property type="component" value="Unassembled WGS sequence"/>
</dbReference>
<feature type="transmembrane region" description="Helical" evidence="2">
    <location>
        <begin position="24"/>
        <end position="47"/>
    </location>
</feature>
<dbReference type="GO" id="GO:0005509">
    <property type="term" value="F:calcium ion binding"/>
    <property type="evidence" value="ECO:0007669"/>
    <property type="project" value="InterPro"/>
</dbReference>
<evidence type="ECO:0000313" key="4">
    <source>
        <dbReference type="EMBL" id="CAE7153843.1"/>
    </source>
</evidence>
<keyword evidence="5" id="KW-1185">Reference proteome</keyword>
<protein>
    <submittedName>
        <fullName evidence="4">Catsper1 protein</fullName>
    </submittedName>
</protein>
<dbReference type="PROSITE" id="PS50222">
    <property type="entry name" value="EF_HAND_2"/>
    <property type="match status" value="1"/>
</dbReference>
<dbReference type="PROSITE" id="PS00018">
    <property type="entry name" value="EF_HAND_1"/>
    <property type="match status" value="1"/>
</dbReference>
<name>A0A812ISG0_SYMPI</name>
<sequence length="152" mass="17382">MFEILFANWSPACRVLVENISEWFSIFFLLYRCVLGFAVLNVVNAVFVQQTMKTASSDEELAFKQKERDVALYTRKVKKLFQTMDSSGDGTINKEEFAKLVNSPMLKFWMGQLELEYHDLMSLFEFLDNGDGEITLLEFIDGAGRLRGGAPL</sequence>
<dbReference type="InterPro" id="IPR018247">
    <property type="entry name" value="EF_Hand_1_Ca_BS"/>
</dbReference>
<keyword evidence="2" id="KW-1133">Transmembrane helix</keyword>
<feature type="domain" description="EF-hand" evidence="3">
    <location>
        <begin position="72"/>
        <end position="107"/>
    </location>
</feature>
<dbReference type="Pfam" id="PF00036">
    <property type="entry name" value="EF-hand_1"/>
    <property type="match status" value="1"/>
</dbReference>
<comment type="caution">
    <text evidence="4">The sequence shown here is derived from an EMBL/GenBank/DDBJ whole genome shotgun (WGS) entry which is preliminary data.</text>
</comment>
<dbReference type="InterPro" id="IPR011992">
    <property type="entry name" value="EF-hand-dom_pair"/>
</dbReference>
<evidence type="ECO:0000256" key="1">
    <source>
        <dbReference type="ARBA" id="ARBA00022837"/>
    </source>
</evidence>
<keyword evidence="2" id="KW-0472">Membrane</keyword>
<dbReference type="SUPFAM" id="SSF47473">
    <property type="entry name" value="EF-hand"/>
    <property type="match status" value="1"/>
</dbReference>
<dbReference type="SMART" id="SM00054">
    <property type="entry name" value="EFh"/>
    <property type="match status" value="2"/>
</dbReference>
<organism evidence="4 5">
    <name type="scientific">Symbiodinium pilosum</name>
    <name type="common">Dinoflagellate</name>
    <dbReference type="NCBI Taxonomy" id="2952"/>
    <lineage>
        <taxon>Eukaryota</taxon>
        <taxon>Sar</taxon>
        <taxon>Alveolata</taxon>
        <taxon>Dinophyceae</taxon>
        <taxon>Suessiales</taxon>
        <taxon>Symbiodiniaceae</taxon>
        <taxon>Symbiodinium</taxon>
    </lineage>
</organism>
<evidence type="ECO:0000313" key="5">
    <source>
        <dbReference type="Proteomes" id="UP000649617"/>
    </source>
</evidence>
<proteinExistence type="predicted"/>
<reference evidence="4" key="1">
    <citation type="submission" date="2021-02" db="EMBL/GenBank/DDBJ databases">
        <authorList>
            <person name="Dougan E. K."/>
            <person name="Rhodes N."/>
            <person name="Thang M."/>
            <person name="Chan C."/>
        </authorList>
    </citation>
    <scope>NUCLEOTIDE SEQUENCE</scope>
</reference>